<dbReference type="Gene3D" id="3.30.2350.10">
    <property type="entry name" value="Pseudouridine synthase"/>
    <property type="match status" value="1"/>
</dbReference>
<keyword evidence="2" id="KW-1185">Reference proteome</keyword>
<dbReference type="PANTHER" id="PTHR21600">
    <property type="entry name" value="MITOCHONDRIAL RNA PSEUDOURIDINE SYNTHASE"/>
    <property type="match status" value="1"/>
</dbReference>
<dbReference type="Proteomes" id="UP001302329">
    <property type="component" value="Unassembled WGS sequence"/>
</dbReference>
<accession>A0ABU5SZK6</accession>
<evidence type="ECO:0000313" key="1">
    <source>
        <dbReference type="EMBL" id="MEA5443924.1"/>
    </source>
</evidence>
<proteinExistence type="predicted"/>
<dbReference type="SUPFAM" id="SSF55120">
    <property type="entry name" value="Pseudouridine synthase"/>
    <property type="match status" value="1"/>
</dbReference>
<dbReference type="EMBL" id="JAYGHY010000078">
    <property type="protein sequence ID" value="MEA5443924.1"/>
    <property type="molecule type" value="Genomic_DNA"/>
</dbReference>
<dbReference type="PANTHER" id="PTHR21600:SF88">
    <property type="entry name" value="RNA PSEUDOURIDINE SYNTHASE 5"/>
    <property type="match status" value="1"/>
</dbReference>
<feature type="non-terminal residue" evidence="1">
    <location>
        <position position="165"/>
    </location>
</feature>
<protein>
    <submittedName>
        <fullName evidence="1">RNA pseudouridine synthase</fullName>
    </submittedName>
</protein>
<sequence length="165" mass="18147">MAWWIDVPPSPPLSLPPGWLPSEPNDGWAYRNRLPSSGTGLGVVAFYAERYGHSSPAEWERRLAAGEISRNGETLRAEVALAGGDRLLWRRPPWQEPAVPAHWGVIHDDGDLLVIDKPSGLPVLPAGGFLEHTVLRLLERRHGDDPAGLPRPVHRLGRFTSGLLV</sequence>
<reference evidence="1 2" key="1">
    <citation type="submission" date="2023-12" db="EMBL/GenBank/DDBJ databases">
        <title>Baltic Sea Cyanobacteria.</title>
        <authorList>
            <person name="Delbaje E."/>
            <person name="Fewer D.P."/>
            <person name="Shishido T.K."/>
        </authorList>
    </citation>
    <scope>NUCLEOTIDE SEQUENCE [LARGE SCALE GENOMIC DNA]</scope>
    <source>
        <strain evidence="1 2">UHCC 0281</strain>
    </source>
</reference>
<evidence type="ECO:0000313" key="2">
    <source>
        <dbReference type="Proteomes" id="UP001302329"/>
    </source>
</evidence>
<gene>
    <name evidence="1" type="ORF">VB739_15300</name>
</gene>
<organism evidence="1 2">
    <name type="scientific">Cyanobium gracile UHCC 0281</name>
    <dbReference type="NCBI Taxonomy" id="3110309"/>
    <lineage>
        <taxon>Bacteria</taxon>
        <taxon>Bacillati</taxon>
        <taxon>Cyanobacteriota</taxon>
        <taxon>Cyanophyceae</taxon>
        <taxon>Synechococcales</taxon>
        <taxon>Prochlorococcaceae</taxon>
        <taxon>Cyanobium</taxon>
    </lineage>
</organism>
<dbReference type="InterPro" id="IPR050188">
    <property type="entry name" value="RluA_PseudoU_synthase"/>
</dbReference>
<name>A0ABU5SZK6_9CYAN</name>
<comment type="caution">
    <text evidence="1">The sequence shown here is derived from an EMBL/GenBank/DDBJ whole genome shotgun (WGS) entry which is preliminary data.</text>
</comment>
<dbReference type="InterPro" id="IPR020103">
    <property type="entry name" value="PsdUridine_synth_cat_dom_sf"/>
</dbReference>